<evidence type="ECO:0000256" key="5">
    <source>
        <dbReference type="ARBA" id="ARBA00022692"/>
    </source>
</evidence>
<sequence length="292" mass="31617">MYLFFFALAGLAIGSFLNVLIYRLPKIMEHQWGDDVGNALNELSEQQTDAEKKHQLASTSQLVFGIFKRSTPFNLVVPASSCPHCGHEITAIENIPLLSYAIQKGKCTGCKSKISPRYPTVELLTAIVAGLSWHIYSPFGWYVAVAVFLFSATLIALAWIDADTMLLPDSLTLPLMWLGILFCTFGGTVSLHDSVLGAAVGYLILWLVFWTFKLVTGKEGMGYGDFKLLAALGAWLGWQMIPQIVLISSIAGATIGIASIALKKKGRGQAIPFGPYLAIGGLISVFAGNLLL</sequence>
<dbReference type="RefSeq" id="WP_227180418.1">
    <property type="nucleotide sequence ID" value="NZ_JAJBZT010000004.1"/>
</dbReference>
<dbReference type="InterPro" id="IPR010627">
    <property type="entry name" value="Prepilin_pept_A24_N"/>
</dbReference>
<comment type="caution">
    <text evidence="13">The sequence shown here is derived from an EMBL/GenBank/DDBJ whole genome shotgun (WGS) entry which is preliminary data.</text>
</comment>
<dbReference type="Pfam" id="PF01478">
    <property type="entry name" value="Peptidase_A24"/>
    <property type="match status" value="1"/>
</dbReference>
<feature type="transmembrane region" description="Helical" evidence="10">
    <location>
        <begin position="6"/>
        <end position="24"/>
    </location>
</feature>
<feature type="transmembrane region" description="Helical" evidence="10">
    <location>
        <begin position="244"/>
        <end position="262"/>
    </location>
</feature>
<dbReference type="InterPro" id="IPR000045">
    <property type="entry name" value="Prepilin_IV_endopep_pep"/>
</dbReference>
<evidence type="ECO:0000313" key="14">
    <source>
        <dbReference type="Proteomes" id="UP001165395"/>
    </source>
</evidence>
<keyword evidence="14" id="KW-1185">Reference proteome</keyword>
<dbReference type="PANTHER" id="PTHR30487">
    <property type="entry name" value="TYPE 4 PREPILIN-LIKE PROTEINS LEADER PEPTIDE-PROCESSING ENZYME"/>
    <property type="match status" value="1"/>
</dbReference>
<evidence type="ECO:0000256" key="6">
    <source>
        <dbReference type="ARBA" id="ARBA00022989"/>
    </source>
</evidence>
<keyword evidence="7 10" id="KW-0472">Membrane</keyword>
<organism evidence="13 14">
    <name type="scientific">Leeia speluncae</name>
    <dbReference type="NCBI Taxonomy" id="2884804"/>
    <lineage>
        <taxon>Bacteria</taxon>
        <taxon>Pseudomonadati</taxon>
        <taxon>Pseudomonadota</taxon>
        <taxon>Betaproteobacteria</taxon>
        <taxon>Neisseriales</taxon>
        <taxon>Leeiaceae</taxon>
        <taxon>Leeia</taxon>
    </lineage>
</organism>
<feature type="transmembrane region" description="Helical" evidence="10">
    <location>
        <begin position="141"/>
        <end position="159"/>
    </location>
</feature>
<gene>
    <name evidence="13" type="ORF">LIN78_08765</name>
</gene>
<evidence type="ECO:0000256" key="8">
    <source>
        <dbReference type="RuleBase" id="RU003793"/>
    </source>
</evidence>
<feature type="transmembrane region" description="Helical" evidence="10">
    <location>
        <begin position="274"/>
        <end position="291"/>
    </location>
</feature>
<dbReference type="InterPro" id="IPR014032">
    <property type="entry name" value="Peptidase_A24A_bac"/>
</dbReference>
<name>A0ABS8D5Z9_9NEIS</name>
<keyword evidence="9" id="KW-0645">Protease</keyword>
<keyword evidence="9" id="KW-0378">Hydrolase</keyword>
<comment type="subcellular location">
    <subcellularLocation>
        <location evidence="1">Cell inner membrane</location>
        <topology evidence="1">Multi-pass membrane protein</topology>
    </subcellularLocation>
    <subcellularLocation>
        <location evidence="9">Cell membrane</location>
        <topology evidence="9">Multi-pass membrane protein</topology>
    </subcellularLocation>
</comment>
<evidence type="ECO:0000259" key="11">
    <source>
        <dbReference type="Pfam" id="PF01478"/>
    </source>
</evidence>
<evidence type="ECO:0000256" key="10">
    <source>
        <dbReference type="SAM" id="Phobius"/>
    </source>
</evidence>
<comment type="similarity">
    <text evidence="2 8">Belongs to the peptidase A24 family.</text>
</comment>
<comment type="function">
    <text evidence="9">Plays an essential role in type IV pili and type II pseudopili formation by proteolytically removing the leader sequence from substrate proteins and subsequently monomethylating the alpha-amino group of the newly exposed N-terminal phenylalanine.</text>
</comment>
<keyword evidence="5 9" id="KW-0812">Transmembrane</keyword>
<dbReference type="Pfam" id="PF06750">
    <property type="entry name" value="A24_N_bact"/>
    <property type="match status" value="1"/>
</dbReference>
<evidence type="ECO:0000256" key="3">
    <source>
        <dbReference type="ARBA" id="ARBA00022475"/>
    </source>
</evidence>
<keyword evidence="4" id="KW-0997">Cell inner membrane</keyword>
<dbReference type="EC" id="2.1.1.-" evidence="9"/>
<evidence type="ECO:0000259" key="12">
    <source>
        <dbReference type="Pfam" id="PF06750"/>
    </source>
</evidence>
<dbReference type="Gene3D" id="1.20.120.1220">
    <property type="match status" value="1"/>
</dbReference>
<proteinExistence type="inferred from homology"/>
<evidence type="ECO:0000256" key="7">
    <source>
        <dbReference type="ARBA" id="ARBA00023136"/>
    </source>
</evidence>
<feature type="transmembrane region" description="Helical" evidence="10">
    <location>
        <begin position="171"/>
        <end position="189"/>
    </location>
</feature>
<feature type="domain" description="Prepilin peptidase A24 N-terminal" evidence="12">
    <location>
        <begin position="9"/>
        <end position="133"/>
    </location>
</feature>
<feature type="domain" description="Prepilin type IV endopeptidase peptidase" evidence="11">
    <location>
        <begin position="149"/>
        <end position="257"/>
    </location>
</feature>
<feature type="transmembrane region" description="Helical" evidence="10">
    <location>
        <begin position="195"/>
        <end position="215"/>
    </location>
</feature>
<evidence type="ECO:0000313" key="13">
    <source>
        <dbReference type="EMBL" id="MCB6183639.1"/>
    </source>
</evidence>
<keyword evidence="3" id="KW-1003">Cell membrane</keyword>
<dbReference type="PRINTS" id="PR00864">
    <property type="entry name" value="PREPILNPTASE"/>
</dbReference>
<evidence type="ECO:0000256" key="2">
    <source>
        <dbReference type="ARBA" id="ARBA00005801"/>
    </source>
</evidence>
<comment type="catalytic activity">
    <reaction evidence="9">
        <text>Typically cleaves a -Gly-|-Phe- bond to release an N-terminal, basic peptide of 5-8 residues from type IV prepilin, and then N-methylates the new N-terminal amino group, the methyl donor being S-adenosyl-L-methionine.</text>
        <dbReference type="EC" id="3.4.23.43"/>
    </reaction>
</comment>
<keyword evidence="9" id="KW-0808">Transferase</keyword>
<dbReference type="InterPro" id="IPR050882">
    <property type="entry name" value="Prepilin_peptidase/N-MTase"/>
</dbReference>
<reference evidence="13" key="1">
    <citation type="submission" date="2021-10" db="EMBL/GenBank/DDBJ databases">
        <title>The complete genome sequence of Leeia sp. TBRC 13508.</title>
        <authorList>
            <person name="Charoenyingcharoen P."/>
            <person name="Yukphan P."/>
        </authorList>
    </citation>
    <scope>NUCLEOTIDE SEQUENCE</scope>
    <source>
        <strain evidence="13">TBRC 13508</strain>
    </source>
</reference>
<evidence type="ECO:0000256" key="1">
    <source>
        <dbReference type="ARBA" id="ARBA00004429"/>
    </source>
</evidence>
<protein>
    <recommendedName>
        <fullName evidence="9">Prepilin leader peptidase/N-methyltransferase</fullName>
        <ecNumber evidence="9">2.1.1.-</ecNumber>
        <ecNumber evidence="9">3.4.23.43</ecNumber>
    </recommendedName>
</protein>
<evidence type="ECO:0000256" key="4">
    <source>
        <dbReference type="ARBA" id="ARBA00022519"/>
    </source>
</evidence>
<keyword evidence="9" id="KW-0511">Multifunctional enzyme</keyword>
<evidence type="ECO:0000256" key="9">
    <source>
        <dbReference type="RuleBase" id="RU003794"/>
    </source>
</evidence>
<dbReference type="Proteomes" id="UP001165395">
    <property type="component" value="Unassembled WGS sequence"/>
</dbReference>
<accession>A0ABS8D5Z9</accession>
<dbReference type="EC" id="3.4.23.43" evidence="9"/>
<dbReference type="EMBL" id="JAJBZT010000004">
    <property type="protein sequence ID" value="MCB6183639.1"/>
    <property type="molecule type" value="Genomic_DNA"/>
</dbReference>
<dbReference type="PANTHER" id="PTHR30487:SF0">
    <property type="entry name" value="PREPILIN LEADER PEPTIDASE_N-METHYLTRANSFERASE-RELATED"/>
    <property type="match status" value="1"/>
</dbReference>
<keyword evidence="6 10" id="KW-1133">Transmembrane helix</keyword>
<keyword evidence="9" id="KW-0489">Methyltransferase</keyword>